<evidence type="ECO:0000259" key="1">
    <source>
        <dbReference type="Pfam" id="PF09423"/>
    </source>
</evidence>
<evidence type="ECO:0000259" key="2">
    <source>
        <dbReference type="Pfam" id="PF25077"/>
    </source>
</evidence>
<keyword evidence="4" id="KW-1185">Reference proteome</keyword>
<dbReference type="SUPFAM" id="SSF56300">
    <property type="entry name" value="Metallo-dependent phosphatases"/>
    <property type="match status" value="1"/>
</dbReference>
<dbReference type="InterPro" id="IPR038607">
    <property type="entry name" value="PhoD-like_sf"/>
</dbReference>
<organism evidence="3 4">
    <name type="scientific">Pontiella sulfatireligans</name>
    <dbReference type="NCBI Taxonomy" id="2750658"/>
    <lineage>
        <taxon>Bacteria</taxon>
        <taxon>Pseudomonadati</taxon>
        <taxon>Kiritimatiellota</taxon>
        <taxon>Kiritimatiellia</taxon>
        <taxon>Kiritimatiellales</taxon>
        <taxon>Pontiellaceae</taxon>
        <taxon>Pontiella</taxon>
    </lineage>
</organism>
<evidence type="ECO:0000313" key="3">
    <source>
        <dbReference type="EMBL" id="VGO22124.1"/>
    </source>
</evidence>
<dbReference type="Gene3D" id="3.60.21.70">
    <property type="entry name" value="PhoD-like phosphatase"/>
    <property type="match status" value="1"/>
</dbReference>
<dbReference type="PANTHER" id="PTHR33987">
    <property type="entry name" value="CALCINEURIN-LIKE METALLO-PHOSPHOESTERASE SUPERFAMILY PROTEIN"/>
    <property type="match status" value="1"/>
</dbReference>
<feature type="domain" description="DUF7800" evidence="2">
    <location>
        <begin position="101"/>
        <end position="175"/>
    </location>
</feature>
<dbReference type="EMBL" id="CAAHFH010000002">
    <property type="protein sequence ID" value="VGO22124.1"/>
    <property type="molecule type" value="Genomic_DNA"/>
</dbReference>
<dbReference type="PANTHER" id="PTHR33987:SF1">
    <property type="entry name" value="CALCINEURIN-LIKE METALLO-PHOSPHOESTERASE SUPERFAMILY PROTEIN"/>
    <property type="match status" value="1"/>
</dbReference>
<gene>
    <name evidence="3" type="primary">phoD_2</name>
    <name evidence="3" type="ORF">SCARR_04205</name>
</gene>
<sequence>MRRRHFIQSAGWFALAAPVGSFAAKKSKKKGRADPYGHIRMKAGGLATSLEIFSLYQKQAPVRIEMLKQAYAVLEADPQASFADLLSHSPFQALCAEAGLSLLGGPMLGNISETGASVWVRTLRPAQVSVRVGGQTLGPVASSATTDLTAVVAVSGLKPGTENRYQILIDGNPVASIGAQCIRTVPEQHPNSRIAFGSCWHRWGLGHAHLDTIRARKPLAMLMIGDVAVQDRLGHAGLQRHDVLLRDLRPRWQNFASEMPVYVTWDDHDYAANDVSGVMKKFSAEDRQRTLQVFRESWVNPEYGNGSEGLFLHRRIGPADVIMLDNRYFRDHAKGRDSFLGKEQMAWLKEKLLACTAPFIILSCGTMFSDYVSGGKDSWGKYDPEGREELFRFIEEHKIAGVLMISGDRHGARGFTIPRSGGFKFYEFEGACCGGRGGLAATDPAWETQLYGISYKYAFSEFEFNTTVADPTVTFRLLDENETEIYTTKLTRSQLTPG</sequence>
<dbReference type="CDD" id="cd07389">
    <property type="entry name" value="MPP_PhoD"/>
    <property type="match status" value="1"/>
</dbReference>
<dbReference type="InterPro" id="IPR056702">
    <property type="entry name" value="DUF7800"/>
</dbReference>
<dbReference type="Pfam" id="PF09423">
    <property type="entry name" value="PhoD"/>
    <property type="match status" value="1"/>
</dbReference>
<reference evidence="3 4" key="1">
    <citation type="submission" date="2019-04" db="EMBL/GenBank/DDBJ databases">
        <authorList>
            <person name="Van Vliet M D."/>
        </authorList>
    </citation>
    <scope>NUCLEOTIDE SEQUENCE [LARGE SCALE GENOMIC DNA]</scope>
    <source>
        <strain evidence="3 4">F21</strain>
    </source>
</reference>
<name>A0A6C2US91_9BACT</name>
<accession>A0A6C2US91</accession>
<evidence type="ECO:0000313" key="4">
    <source>
        <dbReference type="Proteomes" id="UP000346198"/>
    </source>
</evidence>
<dbReference type="Pfam" id="PF25077">
    <property type="entry name" value="DUF7800"/>
    <property type="match status" value="1"/>
</dbReference>
<dbReference type="Proteomes" id="UP000346198">
    <property type="component" value="Unassembled WGS sequence"/>
</dbReference>
<feature type="domain" description="PhoD-like phosphatase metallophosphatase" evidence="1">
    <location>
        <begin position="249"/>
        <end position="417"/>
    </location>
</feature>
<dbReference type="RefSeq" id="WP_136063528.1">
    <property type="nucleotide sequence ID" value="NZ_CAAHFH010000002.1"/>
</dbReference>
<dbReference type="AlphaFoldDB" id="A0A6C2US91"/>
<proteinExistence type="predicted"/>
<dbReference type="InterPro" id="IPR029052">
    <property type="entry name" value="Metallo-depent_PP-like"/>
</dbReference>
<protein>
    <submittedName>
        <fullName evidence="3">Alkaline phosphatase D</fullName>
    </submittedName>
</protein>
<dbReference type="InterPro" id="IPR018946">
    <property type="entry name" value="PhoD-like_MPP"/>
</dbReference>